<dbReference type="InterPro" id="IPR002606">
    <property type="entry name" value="Riboflavin_kinase_bac"/>
</dbReference>
<dbReference type="SMART" id="SM00904">
    <property type="entry name" value="Flavokinase"/>
    <property type="match status" value="1"/>
</dbReference>
<comment type="pathway">
    <text evidence="2 15">Cofactor biosynthesis; FAD biosynthesis; FAD from FMN: step 1/1.</text>
</comment>
<dbReference type="PANTHER" id="PTHR22749">
    <property type="entry name" value="RIBOFLAVIN KINASE/FMN ADENYLYLTRANSFERASE"/>
    <property type="match status" value="1"/>
</dbReference>
<dbReference type="GO" id="GO:0003919">
    <property type="term" value="F:FMN adenylyltransferase activity"/>
    <property type="evidence" value="ECO:0007669"/>
    <property type="project" value="UniProtKB-UniRule"/>
</dbReference>
<comment type="catalytic activity">
    <reaction evidence="13 15">
        <text>riboflavin + ATP = FMN + ADP + H(+)</text>
        <dbReference type="Rhea" id="RHEA:14357"/>
        <dbReference type="ChEBI" id="CHEBI:15378"/>
        <dbReference type="ChEBI" id="CHEBI:30616"/>
        <dbReference type="ChEBI" id="CHEBI:57986"/>
        <dbReference type="ChEBI" id="CHEBI:58210"/>
        <dbReference type="ChEBI" id="CHEBI:456216"/>
        <dbReference type="EC" id="2.7.1.26"/>
    </reaction>
</comment>
<keyword evidence="11 15" id="KW-0067">ATP-binding</keyword>
<dbReference type="UniPathway" id="UPA00276">
    <property type="reaction ID" value="UER00406"/>
</dbReference>
<evidence type="ECO:0000256" key="4">
    <source>
        <dbReference type="ARBA" id="ARBA00022630"/>
    </source>
</evidence>
<gene>
    <name evidence="17" type="ORF">EDD55_11087</name>
</gene>
<dbReference type="NCBIfam" id="NF004160">
    <property type="entry name" value="PRK05627.1-3"/>
    <property type="match status" value="1"/>
</dbReference>
<evidence type="ECO:0000256" key="5">
    <source>
        <dbReference type="ARBA" id="ARBA00022643"/>
    </source>
</evidence>
<dbReference type="FunFam" id="3.40.50.620:FF:000021">
    <property type="entry name" value="Riboflavin biosynthesis protein"/>
    <property type="match status" value="1"/>
</dbReference>
<evidence type="ECO:0000256" key="10">
    <source>
        <dbReference type="ARBA" id="ARBA00022827"/>
    </source>
</evidence>
<evidence type="ECO:0000256" key="13">
    <source>
        <dbReference type="ARBA" id="ARBA00047880"/>
    </source>
</evidence>
<dbReference type="GO" id="GO:0009398">
    <property type="term" value="P:FMN biosynthetic process"/>
    <property type="evidence" value="ECO:0007669"/>
    <property type="project" value="UniProtKB-UniRule"/>
</dbReference>
<reference evidence="17 18" key="1">
    <citation type="submission" date="2019-03" db="EMBL/GenBank/DDBJ databases">
        <title>Genomic Encyclopedia of Type Strains, Phase IV (KMG-IV): sequencing the most valuable type-strain genomes for metagenomic binning, comparative biology and taxonomic classification.</title>
        <authorList>
            <person name="Goeker M."/>
        </authorList>
    </citation>
    <scope>NUCLEOTIDE SEQUENCE [LARGE SCALE GENOMIC DNA]</scope>
    <source>
        <strain evidence="17 18">DSM 101688</strain>
    </source>
</reference>
<dbReference type="CDD" id="cd02064">
    <property type="entry name" value="FAD_synthetase_N"/>
    <property type="match status" value="1"/>
</dbReference>
<dbReference type="InterPro" id="IPR014729">
    <property type="entry name" value="Rossmann-like_a/b/a_fold"/>
</dbReference>
<dbReference type="NCBIfam" id="TIGR00083">
    <property type="entry name" value="ribF"/>
    <property type="match status" value="1"/>
</dbReference>
<dbReference type="PANTHER" id="PTHR22749:SF6">
    <property type="entry name" value="RIBOFLAVIN KINASE"/>
    <property type="match status" value="1"/>
</dbReference>
<evidence type="ECO:0000313" key="17">
    <source>
        <dbReference type="EMBL" id="TCS60612.1"/>
    </source>
</evidence>
<keyword evidence="12" id="KW-0511">Multifunctional enzyme</keyword>
<comment type="caution">
    <text evidence="17">The sequence shown here is derived from an EMBL/GenBank/DDBJ whole genome shotgun (WGS) entry which is preliminary data.</text>
</comment>
<keyword evidence="8 15" id="KW-0547">Nucleotide-binding</keyword>
<keyword evidence="18" id="KW-1185">Reference proteome</keyword>
<proteinExistence type="inferred from homology"/>
<name>A0A4R3J5P1_9PROT</name>
<dbReference type="InterPro" id="IPR023465">
    <property type="entry name" value="Riboflavin_kinase_dom_sf"/>
</dbReference>
<comment type="function">
    <text evidence="1">Catalyzes the phosphorylation of riboflavin to FMN followed by the adenylation of FMN to FAD.</text>
</comment>
<comment type="catalytic activity">
    <reaction evidence="14 15">
        <text>FMN + ATP + H(+) = FAD + diphosphate</text>
        <dbReference type="Rhea" id="RHEA:17237"/>
        <dbReference type="ChEBI" id="CHEBI:15378"/>
        <dbReference type="ChEBI" id="CHEBI:30616"/>
        <dbReference type="ChEBI" id="CHEBI:33019"/>
        <dbReference type="ChEBI" id="CHEBI:57692"/>
        <dbReference type="ChEBI" id="CHEBI:58210"/>
        <dbReference type="EC" id="2.7.7.2"/>
    </reaction>
</comment>
<dbReference type="InterPro" id="IPR015865">
    <property type="entry name" value="Riboflavin_kinase_bac/euk"/>
</dbReference>
<dbReference type="GO" id="GO:0008531">
    <property type="term" value="F:riboflavin kinase activity"/>
    <property type="evidence" value="ECO:0007669"/>
    <property type="project" value="UniProtKB-UniRule"/>
</dbReference>
<keyword evidence="10 15" id="KW-0274">FAD</keyword>
<dbReference type="GO" id="GO:0006747">
    <property type="term" value="P:FAD biosynthetic process"/>
    <property type="evidence" value="ECO:0007669"/>
    <property type="project" value="UniProtKB-UniRule"/>
</dbReference>
<keyword evidence="6 15" id="KW-0808">Transferase</keyword>
<dbReference type="EC" id="2.7.7.2" evidence="15"/>
<evidence type="ECO:0000256" key="11">
    <source>
        <dbReference type="ARBA" id="ARBA00022840"/>
    </source>
</evidence>
<evidence type="ECO:0000256" key="6">
    <source>
        <dbReference type="ARBA" id="ARBA00022679"/>
    </source>
</evidence>
<dbReference type="UniPathway" id="UPA00277">
    <property type="reaction ID" value="UER00407"/>
</dbReference>
<evidence type="ECO:0000256" key="14">
    <source>
        <dbReference type="ARBA" id="ARBA00049494"/>
    </source>
</evidence>
<dbReference type="PIRSF" id="PIRSF004491">
    <property type="entry name" value="FAD_Synth"/>
    <property type="match status" value="1"/>
</dbReference>
<dbReference type="SUPFAM" id="SSF52374">
    <property type="entry name" value="Nucleotidylyl transferase"/>
    <property type="match status" value="1"/>
</dbReference>
<dbReference type="Pfam" id="PF06574">
    <property type="entry name" value="FAD_syn"/>
    <property type="match status" value="1"/>
</dbReference>
<evidence type="ECO:0000256" key="7">
    <source>
        <dbReference type="ARBA" id="ARBA00022695"/>
    </source>
</evidence>
<keyword evidence="9 15" id="KW-0418">Kinase</keyword>
<dbReference type="SUPFAM" id="SSF82114">
    <property type="entry name" value="Riboflavin kinase-like"/>
    <property type="match status" value="1"/>
</dbReference>
<dbReference type="RefSeq" id="WP_132939921.1">
    <property type="nucleotide sequence ID" value="NZ_CP119676.1"/>
</dbReference>
<keyword evidence="5 15" id="KW-0288">FMN</keyword>
<dbReference type="InterPro" id="IPR023468">
    <property type="entry name" value="Riboflavin_kinase"/>
</dbReference>
<evidence type="ECO:0000256" key="1">
    <source>
        <dbReference type="ARBA" id="ARBA00002121"/>
    </source>
</evidence>
<organism evidence="17 18">
    <name type="scientific">Varunaivibrio sulfuroxidans</name>
    <dbReference type="NCBI Taxonomy" id="1773489"/>
    <lineage>
        <taxon>Bacteria</taxon>
        <taxon>Pseudomonadati</taxon>
        <taxon>Pseudomonadota</taxon>
        <taxon>Alphaproteobacteria</taxon>
        <taxon>Rhodospirillales</taxon>
        <taxon>Magnetovibrionaceae</taxon>
        <taxon>Varunaivibrio</taxon>
    </lineage>
</organism>
<dbReference type="AlphaFoldDB" id="A0A4R3J5P1"/>
<comment type="similarity">
    <text evidence="15">Belongs to the ribF family.</text>
</comment>
<dbReference type="Gene3D" id="2.40.30.30">
    <property type="entry name" value="Riboflavin kinase-like"/>
    <property type="match status" value="1"/>
</dbReference>
<evidence type="ECO:0000256" key="8">
    <source>
        <dbReference type="ARBA" id="ARBA00022741"/>
    </source>
</evidence>
<feature type="domain" description="Riboflavin kinase" evidence="16">
    <location>
        <begin position="184"/>
        <end position="311"/>
    </location>
</feature>
<dbReference type="Proteomes" id="UP000295304">
    <property type="component" value="Unassembled WGS sequence"/>
</dbReference>
<dbReference type="GO" id="GO:0005524">
    <property type="term" value="F:ATP binding"/>
    <property type="evidence" value="ECO:0007669"/>
    <property type="project" value="UniProtKB-UniRule"/>
</dbReference>
<evidence type="ECO:0000256" key="12">
    <source>
        <dbReference type="ARBA" id="ARBA00023268"/>
    </source>
</evidence>
<dbReference type="InterPro" id="IPR015864">
    <property type="entry name" value="FAD_synthase"/>
</dbReference>
<comment type="pathway">
    <text evidence="3 15">Cofactor biosynthesis; FMN biosynthesis; FMN from riboflavin (ATP route): step 1/1.</text>
</comment>
<evidence type="ECO:0000256" key="9">
    <source>
        <dbReference type="ARBA" id="ARBA00022777"/>
    </source>
</evidence>
<dbReference type="EC" id="2.7.1.26" evidence="15"/>
<dbReference type="OrthoDB" id="9803667at2"/>
<evidence type="ECO:0000259" key="16">
    <source>
        <dbReference type="SMART" id="SM00904"/>
    </source>
</evidence>
<evidence type="ECO:0000313" key="18">
    <source>
        <dbReference type="Proteomes" id="UP000295304"/>
    </source>
</evidence>
<accession>A0A4R3J5P1</accession>
<dbReference type="Pfam" id="PF01687">
    <property type="entry name" value="Flavokinase"/>
    <property type="match status" value="1"/>
</dbReference>
<dbReference type="EMBL" id="SLZW01000010">
    <property type="protein sequence ID" value="TCS60612.1"/>
    <property type="molecule type" value="Genomic_DNA"/>
</dbReference>
<protein>
    <recommendedName>
        <fullName evidence="15">Riboflavin biosynthesis protein</fullName>
    </recommendedName>
    <domain>
        <recommendedName>
            <fullName evidence="15">Riboflavin kinase</fullName>
            <ecNumber evidence="15">2.7.1.26</ecNumber>
        </recommendedName>
        <alternativeName>
            <fullName evidence="15">Flavokinase</fullName>
        </alternativeName>
    </domain>
    <domain>
        <recommendedName>
            <fullName evidence="15">FMN adenylyltransferase</fullName>
            <ecNumber evidence="15">2.7.7.2</ecNumber>
        </recommendedName>
        <alternativeName>
            <fullName evidence="15">FAD pyrophosphorylase</fullName>
        </alternativeName>
        <alternativeName>
            <fullName evidence="15">FAD synthase</fullName>
        </alternativeName>
    </domain>
</protein>
<dbReference type="GO" id="GO:0009231">
    <property type="term" value="P:riboflavin biosynthetic process"/>
    <property type="evidence" value="ECO:0007669"/>
    <property type="project" value="InterPro"/>
</dbReference>
<sequence>MRIFRHYNDLPPEVLGGAVAIGNFDGVHLGHQAVIGEAGTIARAANIPWAVLTFEPHPRSVFKPNDPPFRLTPFRTKSRHIEALGVDVLVVQHFDKDFSQRPAEDFVNRVLGDGLGARHVIAGYDFVFGRGRGGDCDMLLHMGKEKGFDFTAVSKVTDAQGEIYSSTRVRNALMNANPREAAFVLGRSFEVDGRVEHGDARGRTIGFATANIHLDEYIRPARGVYAVRAGVDAGESTRWLNGVANLGKRPTFAGEDIVLEAHLFDFAGDLYGRHLRIQLIDYLREERKFDTLEALRAQIGRDCEKAKRILSRHPGV</sequence>
<keyword evidence="4 15" id="KW-0285">Flavoprotein</keyword>
<keyword evidence="7 15" id="KW-0548">Nucleotidyltransferase</keyword>
<evidence type="ECO:0000256" key="15">
    <source>
        <dbReference type="PIRNR" id="PIRNR004491"/>
    </source>
</evidence>
<dbReference type="Gene3D" id="3.40.50.620">
    <property type="entry name" value="HUPs"/>
    <property type="match status" value="1"/>
</dbReference>
<evidence type="ECO:0000256" key="3">
    <source>
        <dbReference type="ARBA" id="ARBA00005201"/>
    </source>
</evidence>
<evidence type="ECO:0000256" key="2">
    <source>
        <dbReference type="ARBA" id="ARBA00004726"/>
    </source>
</evidence>
<dbReference type="NCBIfam" id="NF004159">
    <property type="entry name" value="PRK05627.1-2"/>
    <property type="match status" value="1"/>
</dbReference>